<proteinExistence type="predicted"/>
<accession>A0ABN1IP10</accession>
<dbReference type="Pfam" id="PF09411">
    <property type="entry name" value="PagL"/>
    <property type="match status" value="1"/>
</dbReference>
<keyword evidence="2" id="KW-1185">Reference proteome</keyword>
<evidence type="ECO:0000313" key="1">
    <source>
        <dbReference type="EMBL" id="GAA0718002.1"/>
    </source>
</evidence>
<organism evidence="1 2">
    <name type="scientific">Aquimarina litoralis</name>
    <dbReference type="NCBI Taxonomy" id="584605"/>
    <lineage>
        <taxon>Bacteria</taxon>
        <taxon>Pseudomonadati</taxon>
        <taxon>Bacteroidota</taxon>
        <taxon>Flavobacteriia</taxon>
        <taxon>Flavobacteriales</taxon>
        <taxon>Flavobacteriaceae</taxon>
        <taxon>Aquimarina</taxon>
    </lineage>
</organism>
<sequence length="354" mass="40584">MLVHSVQSQEDKKYYSFDVNNFYGTILKHNPDISHLITGHPSGVLLSVNRKTFGIKEWERLYNSPDYGFSFIYQDMDNEFLGQNFGVYLHYNFYFFKRLLMFRLGQGLAYTNSPYDEDDNFRNVAYGSHFMSSTFAMLNLKKENILGGLGFQMGLGVIHYSNANFKAPNKSTNTLVFNAGFNYVLDSQYPEYIKKEKGEVRGSEPFGLGFIFRSGINESDVVGSGQFPFYTFAVFADKRLNKKSSVQLGAELFFSKALKRFIEFRSTGDFEDGTTGEEDSKRVGISIGHELRINKVSLLTQLGYYIYYPYDFEGQLYNRFGLRYYASKNIFGSVTVRSHAAKAEAVEFSIGYRL</sequence>
<dbReference type="Proteomes" id="UP001501758">
    <property type="component" value="Unassembled WGS sequence"/>
</dbReference>
<gene>
    <name evidence="1" type="ORF">GCM10009430_15590</name>
</gene>
<dbReference type="InterPro" id="IPR018550">
    <property type="entry name" value="Lipid-A_deacylase-rel"/>
</dbReference>
<protein>
    <recommendedName>
        <fullName evidence="3">Lipid A 3-O-deacylase (PagL)</fullName>
    </recommendedName>
</protein>
<comment type="caution">
    <text evidence="1">The sequence shown here is derived from an EMBL/GenBank/DDBJ whole genome shotgun (WGS) entry which is preliminary data.</text>
</comment>
<name>A0ABN1IP10_9FLAO</name>
<dbReference type="EMBL" id="BAAAGE010000001">
    <property type="protein sequence ID" value="GAA0718002.1"/>
    <property type="molecule type" value="Genomic_DNA"/>
</dbReference>
<evidence type="ECO:0000313" key="2">
    <source>
        <dbReference type="Proteomes" id="UP001501758"/>
    </source>
</evidence>
<dbReference type="Gene3D" id="2.40.160.20">
    <property type="match status" value="1"/>
</dbReference>
<evidence type="ECO:0008006" key="3">
    <source>
        <dbReference type="Google" id="ProtNLM"/>
    </source>
</evidence>
<reference evidence="1 2" key="1">
    <citation type="journal article" date="2019" name="Int. J. Syst. Evol. Microbiol.">
        <title>The Global Catalogue of Microorganisms (GCM) 10K type strain sequencing project: providing services to taxonomists for standard genome sequencing and annotation.</title>
        <authorList>
            <consortium name="The Broad Institute Genomics Platform"/>
            <consortium name="The Broad Institute Genome Sequencing Center for Infectious Disease"/>
            <person name="Wu L."/>
            <person name="Ma J."/>
        </authorList>
    </citation>
    <scope>NUCLEOTIDE SEQUENCE [LARGE SCALE GENOMIC DNA]</scope>
    <source>
        <strain evidence="1 2">JCM 15974</strain>
    </source>
</reference>